<dbReference type="InterPro" id="IPR017941">
    <property type="entry name" value="Rieske_2Fe-2S"/>
</dbReference>
<keyword evidence="3" id="KW-0408">Iron</keyword>
<evidence type="ECO:0000256" key="1">
    <source>
        <dbReference type="ARBA" id="ARBA00022714"/>
    </source>
</evidence>
<evidence type="ECO:0000256" key="4">
    <source>
        <dbReference type="ARBA" id="ARBA00023014"/>
    </source>
</evidence>
<comment type="caution">
    <text evidence="9">The sequence shown here is derived from an EMBL/GenBank/DDBJ whole genome shotgun (WGS) entry which is preliminary data.</text>
</comment>
<dbReference type="Proteomes" id="UP000605568">
    <property type="component" value="Unassembled WGS sequence"/>
</dbReference>
<protein>
    <recommendedName>
        <fullName evidence="8">Rieske domain-containing protein</fullName>
    </recommendedName>
</protein>
<reference evidence="10" key="1">
    <citation type="journal article" date="2019" name="Int. J. Syst. Evol. Microbiol.">
        <title>The Global Catalogue of Microorganisms (GCM) 10K type strain sequencing project: providing services to taxonomists for standard genome sequencing and annotation.</title>
        <authorList>
            <consortium name="The Broad Institute Genomics Platform"/>
            <consortium name="The Broad Institute Genome Sequencing Center for Infectious Disease"/>
            <person name="Wu L."/>
            <person name="Ma J."/>
        </authorList>
    </citation>
    <scope>NUCLEOTIDE SEQUENCE [LARGE SCALE GENOMIC DNA]</scope>
    <source>
        <strain evidence="10">CGMCC 4.7367</strain>
    </source>
</reference>
<feature type="domain" description="Rieske" evidence="8">
    <location>
        <begin position="64"/>
        <end position="159"/>
    </location>
</feature>
<gene>
    <name evidence="9" type="ORF">GCM10017774_72830</name>
</gene>
<keyword evidence="10" id="KW-1185">Reference proteome</keyword>
<evidence type="ECO:0000256" key="5">
    <source>
        <dbReference type="ARBA" id="ARBA00023157"/>
    </source>
</evidence>
<keyword evidence="1" id="KW-0001">2Fe-2S</keyword>
<sequence length="160" mass="15196">MNTESLVSRRAALCGIAVALAVPSGLVTACSSTPAGSGDTTPTQGGSTPTGSTGSTGSAGTSGTALVALADVPEGGGAVVDAPGGKKIVVARISATEVKAFDATCPHQGSMVAEPSGGTITCPSHGSQFGASDGAVKKGPATTGLRAVSVKVDGDQVVLT</sequence>
<feature type="chain" id="PRO_5045556973" description="Rieske domain-containing protein" evidence="7">
    <location>
        <begin position="30"/>
        <end position="160"/>
    </location>
</feature>
<name>A0ABQ3MNZ8_9PSEU</name>
<dbReference type="CDD" id="cd03467">
    <property type="entry name" value="Rieske"/>
    <property type="match status" value="1"/>
</dbReference>
<evidence type="ECO:0000256" key="7">
    <source>
        <dbReference type="SAM" id="SignalP"/>
    </source>
</evidence>
<dbReference type="SUPFAM" id="SSF50022">
    <property type="entry name" value="ISP domain"/>
    <property type="match status" value="1"/>
</dbReference>
<keyword evidence="4" id="KW-0411">Iron-sulfur</keyword>
<accession>A0ABQ3MNZ8</accession>
<dbReference type="InterPro" id="IPR036922">
    <property type="entry name" value="Rieske_2Fe-2S_sf"/>
</dbReference>
<evidence type="ECO:0000313" key="9">
    <source>
        <dbReference type="EMBL" id="GHH55812.1"/>
    </source>
</evidence>
<feature type="signal peptide" evidence="7">
    <location>
        <begin position="1"/>
        <end position="29"/>
    </location>
</feature>
<evidence type="ECO:0000256" key="3">
    <source>
        <dbReference type="ARBA" id="ARBA00023004"/>
    </source>
</evidence>
<dbReference type="InterPro" id="IPR005805">
    <property type="entry name" value="Rieske_Fe-S_prot_C"/>
</dbReference>
<keyword evidence="5" id="KW-1015">Disulfide bond</keyword>
<feature type="region of interest" description="Disordered" evidence="6">
    <location>
        <begin position="32"/>
        <end position="62"/>
    </location>
</feature>
<dbReference type="EMBL" id="BNAR01000015">
    <property type="protein sequence ID" value="GHH55812.1"/>
    <property type="molecule type" value="Genomic_DNA"/>
</dbReference>
<evidence type="ECO:0000256" key="2">
    <source>
        <dbReference type="ARBA" id="ARBA00022723"/>
    </source>
</evidence>
<dbReference type="Pfam" id="PF00355">
    <property type="entry name" value="Rieske"/>
    <property type="match status" value="1"/>
</dbReference>
<feature type="compositionally biased region" description="Low complexity" evidence="6">
    <location>
        <begin position="36"/>
        <end position="62"/>
    </location>
</feature>
<organism evidence="9 10">
    <name type="scientific">Lentzea cavernae</name>
    <dbReference type="NCBI Taxonomy" id="2020703"/>
    <lineage>
        <taxon>Bacteria</taxon>
        <taxon>Bacillati</taxon>
        <taxon>Actinomycetota</taxon>
        <taxon>Actinomycetes</taxon>
        <taxon>Pseudonocardiales</taxon>
        <taxon>Pseudonocardiaceae</taxon>
        <taxon>Lentzea</taxon>
    </lineage>
</organism>
<dbReference type="Gene3D" id="2.102.10.10">
    <property type="entry name" value="Rieske [2Fe-2S] iron-sulphur domain"/>
    <property type="match status" value="1"/>
</dbReference>
<dbReference type="RefSeq" id="WP_191303919.1">
    <property type="nucleotide sequence ID" value="NZ_BNAR01000015.1"/>
</dbReference>
<proteinExistence type="predicted"/>
<evidence type="ECO:0000259" key="8">
    <source>
        <dbReference type="PROSITE" id="PS51296"/>
    </source>
</evidence>
<dbReference type="PROSITE" id="PS51296">
    <property type="entry name" value="RIESKE"/>
    <property type="match status" value="1"/>
</dbReference>
<keyword evidence="7" id="KW-0732">Signal</keyword>
<evidence type="ECO:0000256" key="6">
    <source>
        <dbReference type="SAM" id="MobiDB-lite"/>
    </source>
</evidence>
<evidence type="ECO:0000313" key="10">
    <source>
        <dbReference type="Proteomes" id="UP000605568"/>
    </source>
</evidence>
<keyword evidence="2" id="KW-0479">Metal-binding</keyword>
<dbReference type="PRINTS" id="PR00162">
    <property type="entry name" value="RIESKE"/>
</dbReference>